<name>A0AAE3ZV85_9ACTN</name>
<comment type="caution">
    <text evidence="1">The sequence shown here is derived from an EMBL/GenBank/DDBJ whole genome shotgun (WGS) entry which is preliminary data.</text>
</comment>
<protein>
    <submittedName>
        <fullName evidence="1">Uncharacterized protein</fullName>
    </submittedName>
</protein>
<dbReference type="AlphaFoldDB" id="A0AAE3ZV85"/>
<evidence type="ECO:0000313" key="1">
    <source>
        <dbReference type="EMBL" id="MDR7325779.1"/>
    </source>
</evidence>
<gene>
    <name evidence="1" type="ORF">J2S44_006029</name>
</gene>
<dbReference type="Proteomes" id="UP001183629">
    <property type="component" value="Unassembled WGS sequence"/>
</dbReference>
<proteinExistence type="predicted"/>
<sequence>MATPVPPISFAPLGGEMDAVTRLPLGAMHALVAAGFLRRPLP</sequence>
<dbReference type="RefSeq" id="WP_310420778.1">
    <property type="nucleotide sequence ID" value="NZ_JAVDYC010000001.1"/>
</dbReference>
<keyword evidence="2" id="KW-1185">Reference proteome</keyword>
<evidence type="ECO:0000313" key="2">
    <source>
        <dbReference type="Proteomes" id="UP001183629"/>
    </source>
</evidence>
<accession>A0AAE3ZV85</accession>
<organism evidence="1 2">
    <name type="scientific">Catenuloplanes niger</name>
    <dbReference type="NCBI Taxonomy" id="587534"/>
    <lineage>
        <taxon>Bacteria</taxon>
        <taxon>Bacillati</taxon>
        <taxon>Actinomycetota</taxon>
        <taxon>Actinomycetes</taxon>
        <taxon>Micromonosporales</taxon>
        <taxon>Micromonosporaceae</taxon>
        <taxon>Catenuloplanes</taxon>
    </lineage>
</organism>
<reference evidence="1 2" key="1">
    <citation type="submission" date="2023-07" db="EMBL/GenBank/DDBJ databases">
        <title>Sequencing the genomes of 1000 actinobacteria strains.</title>
        <authorList>
            <person name="Klenk H.-P."/>
        </authorList>
    </citation>
    <scope>NUCLEOTIDE SEQUENCE [LARGE SCALE GENOMIC DNA]</scope>
    <source>
        <strain evidence="1 2">DSM 44711</strain>
    </source>
</reference>
<dbReference type="EMBL" id="JAVDYC010000001">
    <property type="protein sequence ID" value="MDR7325779.1"/>
    <property type="molecule type" value="Genomic_DNA"/>
</dbReference>